<dbReference type="RefSeq" id="WP_064465472.1">
    <property type="nucleotide sequence ID" value="NZ_CP017080.1"/>
</dbReference>
<protein>
    <recommendedName>
        <fullName evidence="3">Fur-regulated basic protein FbpA</fullName>
    </recommendedName>
</protein>
<name>A0A1B3XTE9_9BACI</name>
<accession>A0A1B3XTE9</accession>
<dbReference type="Proteomes" id="UP000077926">
    <property type="component" value="Chromosome"/>
</dbReference>
<keyword evidence="2" id="KW-1185">Reference proteome</keyword>
<evidence type="ECO:0000313" key="1">
    <source>
        <dbReference type="EMBL" id="AOH56487.1"/>
    </source>
</evidence>
<dbReference type="OrthoDB" id="2972281at2"/>
<dbReference type="KEGG" id="bmur:ABE28_019145"/>
<evidence type="ECO:0000313" key="2">
    <source>
        <dbReference type="Proteomes" id="UP000077926"/>
    </source>
</evidence>
<evidence type="ECO:0008006" key="3">
    <source>
        <dbReference type="Google" id="ProtNLM"/>
    </source>
</evidence>
<gene>
    <name evidence="1" type="ORF">ABE28_019145</name>
</gene>
<reference evidence="1 2" key="1">
    <citation type="submission" date="2016-08" db="EMBL/GenBank/DDBJ databases">
        <title>Complete genome sequence of Bacillus muralis G25-68, a strain with toxicity to nematodes.</title>
        <authorList>
            <person name="Zheng Z."/>
        </authorList>
    </citation>
    <scope>NUCLEOTIDE SEQUENCE [LARGE SCALE GENOMIC DNA]</scope>
    <source>
        <strain evidence="1 2">G25-68</strain>
    </source>
</reference>
<sequence length="63" mass="7853">MKRDTEERQWELIYKLRIHHLYRSEEQLLKLPLHELEMEYKRLQSDCHPHSDSGSINWIHAKR</sequence>
<organism evidence="1 2">
    <name type="scientific">Peribacillus muralis</name>
    <dbReference type="NCBI Taxonomy" id="264697"/>
    <lineage>
        <taxon>Bacteria</taxon>
        <taxon>Bacillati</taxon>
        <taxon>Bacillota</taxon>
        <taxon>Bacilli</taxon>
        <taxon>Bacillales</taxon>
        <taxon>Bacillaceae</taxon>
        <taxon>Peribacillus</taxon>
    </lineage>
</organism>
<dbReference type="AlphaFoldDB" id="A0A1B3XTE9"/>
<proteinExistence type="predicted"/>
<dbReference type="EMBL" id="CP017080">
    <property type="protein sequence ID" value="AOH56487.1"/>
    <property type="molecule type" value="Genomic_DNA"/>
</dbReference>